<accession>A0A6P2CCR2</accession>
<feature type="domain" description="Membrane protein NfeD2 N-terminal transmembrane" evidence="2">
    <location>
        <begin position="1"/>
        <end position="86"/>
    </location>
</feature>
<dbReference type="EMBL" id="QRCM01000001">
    <property type="protein sequence ID" value="TXG89036.1"/>
    <property type="molecule type" value="Genomic_DNA"/>
</dbReference>
<dbReference type="RefSeq" id="WP_010836981.1">
    <property type="nucleotide sequence ID" value="NZ_QRCM01000001.1"/>
</dbReference>
<keyword evidence="1" id="KW-1133">Transmembrane helix</keyword>
<gene>
    <name evidence="3" type="ORF">DW322_00760</name>
</gene>
<dbReference type="AlphaFoldDB" id="A0A6P2CCR2"/>
<proteinExistence type="predicted"/>
<dbReference type="InterPro" id="IPR058653">
    <property type="entry name" value="NfeD2_TM"/>
</dbReference>
<keyword evidence="1" id="KW-0812">Transmembrane</keyword>
<dbReference type="InterPro" id="IPR012340">
    <property type="entry name" value="NA-bd_OB-fold"/>
</dbReference>
<evidence type="ECO:0000313" key="3">
    <source>
        <dbReference type="EMBL" id="TXG89036.1"/>
    </source>
</evidence>
<feature type="transmembrane region" description="Helical" evidence="1">
    <location>
        <begin position="40"/>
        <end position="60"/>
    </location>
</feature>
<name>A0A6P2CCR2_9NOCA</name>
<keyword evidence="1" id="KW-0472">Membrane</keyword>
<dbReference type="Proteomes" id="UP000471120">
    <property type="component" value="Unassembled WGS sequence"/>
</dbReference>
<dbReference type="Pfam" id="PF25842">
    <property type="entry name" value="NfeD_TM"/>
    <property type="match status" value="1"/>
</dbReference>
<feature type="transmembrane region" description="Helical" evidence="1">
    <location>
        <begin position="67"/>
        <end position="90"/>
    </location>
</feature>
<reference evidence="3 4" key="1">
    <citation type="submission" date="2018-07" db="EMBL/GenBank/DDBJ databases">
        <title>Genome sequence of Rhodococcus rhodnii ATCC 35071 from Rhodnius prolixus.</title>
        <authorList>
            <person name="Patel V."/>
            <person name="Vogel K.J."/>
        </authorList>
    </citation>
    <scope>NUCLEOTIDE SEQUENCE [LARGE SCALE GENOMIC DNA]</scope>
    <source>
        <strain evidence="3 4">ATCC 35071</strain>
    </source>
</reference>
<organism evidence="3 4">
    <name type="scientific">Rhodococcus rhodnii</name>
    <dbReference type="NCBI Taxonomy" id="38312"/>
    <lineage>
        <taxon>Bacteria</taxon>
        <taxon>Bacillati</taxon>
        <taxon>Actinomycetota</taxon>
        <taxon>Actinomycetes</taxon>
        <taxon>Mycobacteriales</taxon>
        <taxon>Nocardiaceae</taxon>
        <taxon>Rhodococcus</taxon>
    </lineage>
</organism>
<evidence type="ECO:0000256" key="1">
    <source>
        <dbReference type="SAM" id="Phobius"/>
    </source>
</evidence>
<evidence type="ECO:0000259" key="2">
    <source>
        <dbReference type="Pfam" id="PF25842"/>
    </source>
</evidence>
<protein>
    <recommendedName>
        <fullName evidence="2">Membrane protein NfeD2 N-terminal transmembrane domain-containing protein</fullName>
    </recommendedName>
</protein>
<evidence type="ECO:0000313" key="4">
    <source>
        <dbReference type="Proteomes" id="UP000471120"/>
    </source>
</evidence>
<sequence length="175" mass="17782">MTTLFVACAAVGAIGLVAALLFGDIGEADAEFGGIPFVTPTVVATAVFGFGGSGLLCLLVGLPSAVALGIAAVVAVLEVVASRFLLYPYLLRQQDNSHVARTSYIGSLGTVTLAIEPGGWGEVSFVDRGGSRVRARAVTHEPETLGVSTTVYIADVDETSLHVVAVPGDALTGHA</sequence>
<comment type="caution">
    <text evidence="3">The sequence shown here is derived from an EMBL/GenBank/DDBJ whole genome shotgun (WGS) entry which is preliminary data.</text>
</comment>
<dbReference type="Gene3D" id="2.40.50.140">
    <property type="entry name" value="Nucleic acid-binding proteins"/>
    <property type="match status" value="1"/>
</dbReference>